<dbReference type="KEGG" id="phu:Phum_PHUM021770"/>
<gene>
    <name evidence="4" type="primary">8233850</name>
    <name evidence="3" type="ORF">Phum_PHUM021770</name>
</gene>
<dbReference type="eggNOG" id="ENOG502QQPT">
    <property type="taxonomic scope" value="Eukaryota"/>
</dbReference>
<dbReference type="RefSeq" id="XP_002422888.1">
    <property type="nucleotide sequence ID" value="XM_002422843.1"/>
</dbReference>
<feature type="region of interest" description="Disordered" evidence="2">
    <location>
        <begin position="289"/>
        <end position="308"/>
    </location>
</feature>
<dbReference type="STRING" id="121224.E0V9U4"/>
<feature type="coiled-coil region" evidence="1">
    <location>
        <begin position="567"/>
        <end position="608"/>
    </location>
</feature>
<evidence type="ECO:0000256" key="2">
    <source>
        <dbReference type="SAM" id="MobiDB-lite"/>
    </source>
</evidence>
<proteinExistence type="predicted"/>
<feature type="coiled-coil region" evidence="1">
    <location>
        <begin position="704"/>
        <end position="749"/>
    </location>
</feature>
<reference evidence="4" key="3">
    <citation type="submission" date="2021-02" db="UniProtKB">
        <authorList>
            <consortium name="EnsemblMetazoa"/>
        </authorList>
    </citation>
    <scope>IDENTIFICATION</scope>
    <source>
        <strain evidence="4">USDA</strain>
    </source>
</reference>
<organism>
    <name type="scientific">Pediculus humanus subsp. corporis</name>
    <name type="common">Body louse</name>
    <dbReference type="NCBI Taxonomy" id="121224"/>
    <lineage>
        <taxon>Eukaryota</taxon>
        <taxon>Metazoa</taxon>
        <taxon>Ecdysozoa</taxon>
        <taxon>Arthropoda</taxon>
        <taxon>Hexapoda</taxon>
        <taxon>Insecta</taxon>
        <taxon>Pterygota</taxon>
        <taxon>Neoptera</taxon>
        <taxon>Paraneoptera</taxon>
        <taxon>Psocodea</taxon>
        <taxon>Troctomorpha</taxon>
        <taxon>Phthiraptera</taxon>
        <taxon>Anoplura</taxon>
        <taxon>Pediculidae</taxon>
        <taxon>Pediculus</taxon>
    </lineage>
</organism>
<reference evidence="3" key="2">
    <citation type="submission" date="2007-04" db="EMBL/GenBank/DDBJ databases">
        <title>The genome of the human body louse.</title>
        <authorList>
            <consortium name="The Human Body Louse Genome Consortium"/>
            <person name="Kirkness E."/>
            <person name="Walenz B."/>
            <person name="Hass B."/>
            <person name="Bruggner R."/>
            <person name="Strausberg R."/>
        </authorList>
    </citation>
    <scope>NUCLEOTIDE SEQUENCE</scope>
    <source>
        <strain evidence="3">USDA</strain>
    </source>
</reference>
<dbReference type="EnsemblMetazoa" id="PHUM021770-RA">
    <property type="protein sequence ID" value="PHUM021770-PA"/>
    <property type="gene ID" value="PHUM021770"/>
</dbReference>
<dbReference type="FunCoup" id="E0V9U4">
    <property type="interactions" value="1562"/>
</dbReference>
<dbReference type="OMA" id="MIERRRC"/>
<evidence type="ECO:0000313" key="3">
    <source>
        <dbReference type="EMBL" id="EEB10150.1"/>
    </source>
</evidence>
<reference evidence="3" key="1">
    <citation type="submission" date="2007-04" db="EMBL/GenBank/DDBJ databases">
        <title>Annotation of Pediculus humanus corporis strain USDA.</title>
        <authorList>
            <person name="Kirkness E."/>
            <person name="Hannick L."/>
            <person name="Hass B."/>
            <person name="Bruggner R."/>
            <person name="Lawson D."/>
            <person name="Bidwell S."/>
            <person name="Joardar V."/>
            <person name="Caler E."/>
            <person name="Walenz B."/>
            <person name="Inman J."/>
            <person name="Schobel S."/>
            <person name="Galinsky K."/>
            <person name="Amedeo P."/>
            <person name="Strausberg R."/>
        </authorList>
    </citation>
    <scope>NUCLEOTIDE SEQUENCE</scope>
    <source>
        <strain evidence="3">USDA</strain>
    </source>
</reference>
<dbReference type="EMBL" id="AAZO01000258">
    <property type="status" value="NOT_ANNOTATED_CDS"/>
    <property type="molecule type" value="Genomic_DNA"/>
</dbReference>
<evidence type="ECO:0000256" key="1">
    <source>
        <dbReference type="SAM" id="Coils"/>
    </source>
</evidence>
<dbReference type="PANTHER" id="PTHR15154">
    <property type="entry name" value="HAMARTIN"/>
    <property type="match status" value="1"/>
</dbReference>
<name>E0V9U4_PEDHC</name>
<dbReference type="InterPro" id="IPR007483">
    <property type="entry name" value="Hamartin"/>
</dbReference>
<sequence>MYPCNFLSYLRNEYSLRENLGVFSHTIKPMLDTVKMHPLLVTASKDTETTTSRWKTMEHHDVVVECAKLSVFSKYEVNTPCFSTSLSKKDSNLKRFIDNLNYQNTMDFKEFWSPSIHCGATTPPLQTLDTSIPTSIPHTPITQVQVIKLLFRNSAALPLKNYVISSFPSQEGTSPPEAAIEATPETTPVKDPRHYAPKGPPLNSTVAAKFDIIHSPSSPMRKEISPFRFPEGHENNAESSFHEKRKESILTQKVSGMIQDNLNVAAHAANDSPGVDKILGNIRSPGRVSTAESLSQNNKDATNDCQQDIGSPCNSGGLHMPNSRSMLNFHQSVHRLRYFSQCGPDSPVDESTLSNSTSQECILLPSNNVRRAQSCPEIKKDRPSFSGVENLDESVELDYEEKVQNGEGVRGHATVTSSTQTQWTETFAPSLYPYEHLFLGIFPPVEPDGYSCNNTGNGRYSPTTFLDRYIELSAALFREGSQSKKNNNNTIQCLDQLNLLHLQLKFERQRREVHAERNRRLLGKSRHNRWLEDHNSALRDQLALLSKDVECITKDLEKNKAEGRQSEARLQERIKQWQDKYVVSENQNRELKAENERLSCELSQSKQSAATSTKEFQQVEAMLFSLGNELKEATAQASAGEQLKSQVEYLQKELILMGELLQKYREKISHFSLQSDEKYSITQEYYVEEVRNLNGMVDLKVSALEASKNRVNELEALLAKKDALIADQKRALKTVKEECQEQLEAVETKYKSQIAINRKLEECIFELNSKLETASKRNKRGISAAQDVLSLAERGGLNSPLSLSLSSSEGMSTSGLLPAEIPCRDLQSIVDETELNSDVENPMVSENPPPP</sequence>
<dbReference type="Proteomes" id="UP000009046">
    <property type="component" value="Unassembled WGS sequence"/>
</dbReference>
<dbReference type="GeneID" id="8233850"/>
<dbReference type="GO" id="GO:0032007">
    <property type="term" value="P:negative regulation of TOR signaling"/>
    <property type="evidence" value="ECO:0007669"/>
    <property type="project" value="TreeGrafter"/>
</dbReference>
<dbReference type="VEuPathDB" id="VectorBase:PHUM021770"/>
<keyword evidence="1" id="KW-0175">Coiled coil</keyword>
<accession>E0V9U4</accession>
<dbReference type="CTD" id="8233850"/>
<keyword evidence="5" id="KW-1185">Reference proteome</keyword>
<dbReference type="OrthoDB" id="6022054at2759"/>
<dbReference type="InParanoid" id="E0V9U4"/>
<dbReference type="AlphaFoldDB" id="E0V9U4"/>
<feature type="compositionally biased region" description="Polar residues" evidence="2">
    <location>
        <begin position="290"/>
        <end position="308"/>
    </location>
</feature>
<dbReference type="GO" id="GO:0051726">
    <property type="term" value="P:regulation of cell cycle"/>
    <property type="evidence" value="ECO:0007669"/>
    <property type="project" value="TreeGrafter"/>
</dbReference>
<dbReference type="HOGENOM" id="CLU_009033_0_0_1"/>
<protein>
    <submittedName>
        <fullName evidence="3 4">Uncharacterized protein</fullName>
    </submittedName>
</protein>
<dbReference type="GO" id="GO:0008285">
    <property type="term" value="P:negative regulation of cell population proliferation"/>
    <property type="evidence" value="ECO:0007669"/>
    <property type="project" value="TreeGrafter"/>
</dbReference>
<evidence type="ECO:0000313" key="5">
    <source>
        <dbReference type="Proteomes" id="UP000009046"/>
    </source>
</evidence>
<dbReference type="Pfam" id="PF04388">
    <property type="entry name" value="Hamartin"/>
    <property type="match status" value="1"/>
</dbReference>
<dbReference type="PANTHER" id="PTHR15154:SF2">
    <property type="entry name" value="HAMARTIN"/>
    <property type="match status" value="1"/>
</dbReference>
<dbReference type="GO" id="GO:0033596">
    <property type="term" value="C:TSC1-TSC2 complex"/>
    <property type="evidence" value="ECO:0007669"/>
    <property type="project" value="TreeGrafter"/>
</dbReference>
<dbReference type="EMBL" id="DS234996">
    <property type="protein sequence ID" value="EEB10150.1"/>
    <property type="molecule type" value="Genomic_DNA"/>
</dbReference>
<evidence type="ECO:0000313" key="4">
    <source>
        <dbReference type="EnsemblMetazoa" id="PHUM021770-PA"/>
    </source>
</evidence>